<dbReference type="Pfam" id="PF23445">
    <property type="entry name" value="WHD_SNRNP200"/>
    <property type="match status" value="2"/>
</dbReference>
<dbReference type="InterPro" id="IPR036388">
    <property type="entry name" value="WH-like_DNA-bd_sf"/>
</dbReference>
<dbReference type="GO" id="GO:0005739">
    <property type="term" value="C:mitochondrion"/>
    <property type="evidence" value="ECO:0007669"/>
    <property type="project" value="UniProtKB-SubCell"/>
</dbReference>
<dbReference type="InterPro" id="IPR050474">
    <property type="entry name" value="Hel308_SKI2-like"/>
</dbReference>
<evidence type="ECO:0000256" key="14">
    <source>
        <dbReference type="ARBA" id="ARBA00052810"/>
    </source>
</evidence>
<feature type="region of interest" description="Disordered" evidence="22">
    <location>
        <begin position="1"/>
        <end position="26"/>
    </location>
</feature>
<evidence type="ECO:0000256" key="17">
    <source>
        <dbReference type="ARBA" id="ARBA00059167"/>
    </source>
</evidence>
<dbReference type="FunFam" id="1.10.3380.10:FF:000002">
    <property type="entry name" value="Activating signal cointegrator 1 complex subunit 3"/>
    <property type="match status" value="1"/>
</dbReference>
<dbReference type="Gene3D" id="1.10.10.10">
    <property type="entry name" value="Winged helix-like DNA-binding domain superfamily/Winged helix DNA-binding domain"/>
    <property type="match status" value="2"/>
</dbReference>
<dbReference type="Gene3D" id="1.10.3380.10">
    <property type="entry name" value="Sec63 N-terminal domain-like domain"/>
    <property type="match status" value="2"/>
</dbReference>
<dbReference type="GO" id="GO:0005524">
    <property type="term" value="F:ATP binding"/>
    <property type="evidence" value="ECO:0007669"/>
    <property type="project" value="UniProtKB-KW"/>
</dbReference>
<evidence type="ECO:0000256" key="5">
    <source>
        <dbReference type="ARBA" id="ARBA00022741"/>
    </source>
</evidence>
<comment type="catalytic activity">
    <reaction evidence="13">
        <text>ubiquinone-10 + hydrogen sulfide + sulfite + 2 H(+) = ubiquinol-10 + thiosulfate</text>
        <dbReference type="Rhea" id="RHEA:38359"/>
        <dbReference type="ChEBI" id="CHEBI:15378"/>
        <dbReference type="ChEBI" id="CHEBI:17359"/>
        <dbReference type="ChEBI" id="CHEBI:29919"/>
        <dbReference type="ChEBI" id="CHEBI:33542"/>
        <dbReference type="ChEBI" id="CHEBI:46245"/>
        <dbReference type="ChEBI" id="CHEBI:64183"/>
    </reaction>
    <physiologicalReaction direction="left-to-right" evidence="13">
        <dbReference type="Rhea" id="RHEA:38360"/>
    </physiologicalReaction>
</comment>
<evidence type="ECO:0000259" key="24">
    <source>
        <dbReference type="PROSITE" id="PS51194"/>
    </source>
</evidence>
<dbReference type="Pfam" id="PF07992">
    <property type="entry name" value="Pyr_redox_2"/>
    <property type="match status" value="1"/>
</dbReference>
<evidence type="ECO:0000256" key="3">
    <source>
        <dbReference type="ARBA" id="ARBA00022630"/>
    </source>
</evidence>
<dbReference type="CDD" id="cd18020">
    <property type="entry name" value="DEXHc_ASCC3_1"/>
    <property type="match status" value="1"/>
</dbReference>
<evidence type="ECO:0000256" key="10">
    <source>
        <dbReference type="ARBA" id="ARBA00022946"/>
    </source>
</evidence>
<dbReference type="Proteomes" id="UP001176961">
    <property type="component" value="Unassembled WGS sequence"/>
</dbReference>
<evidence type="ECO:0000256" key="1">
    <source>
        <dbReference type="ARBA" id="ARBA00001974"/>
    </source>
</evidence>
<evidence type="ECO:0000256" key="16">
    <source>
        <dbReference type="ARBA" id="ARBA00054527"/>
    </source>
</evidence>
<dbReference type="FunFam" id="1.10.10.10:FF:000024">
    <property type="entry name" value="U5 small nuclear ribonucleoprotein helicase"/>
    <property type="match status" value="1"/>
</dbReference>
<evidence type="ECO:0000259" key="23">
    <source>
        <dbReference type="PROSITE" id="PS51192"/>
    </source>
</evidence>
<keyword evidence="10" id="KW-0809">Transit peptide</keyword>
<dbReference type="SMART" id="SM00973">
    <property type="entry name" value="Sec63"/>
    <property type="match status" value="2"/>
</dbReference>
<evidence type="ECO:0000256" key="13">
    <source>
        <dbReference type="ARBA" id="ARBA00051038"/>
    </source>
</evidence>
<dbReference type="PANTHER" id="PTHR47961">
    <property type="entry name" value="DNA POLYMERASE THETA, PUTATIVE (AFU_ORTHOLOGUE AFUA_1G05260)-RELATED"/>
    <property type="match status" value="1"/>
</dbReference>
<dbReference type="FunFam" id="1.10.10.10:FF:000012">
    <property type="entry name" value="U5 small nuclear ribonucleoprotein helicase"/>
    <property type="match status" value="1"/>
</dbReference>
<evidence type="ECO:0000313" key="25">
    <source>
        <dbReference type="EMBL" id="CAJ0605092.1"/>
    </source>
</evidence>
<comment type="catalytic activity">
    <reaction evidence="14">
        <text>ubiquinone-10 + hydrogen sulfide + glutathione + H(+) = S-sulfanylglutathione + ubiquinol-10</text>
        <dbReference type="Rhea" id="RHEA:62608"/>
        <dbReference type="ChEBI" id="CHEBI:15378"/>
        <dbReference type="ChEBI" id="CHEBI:29919"/>
        <dbReference type="ChEBI" id="CHEBI:46245"/>
        <dbReference type="ChEBI" id="CHEBI:57925"/>
        <dbReference type="ChEBI" id="CHEBI:58905"/>
        <dbReference type="ChEBI" id="CHEBI:64183"/>
    </reaction>
    <physiologicalReaction direction="left-to-right" evidence="14">
        <dbReference type="Rhea" id="RHEA:62609"/>
    </physiologicalReaction>
</comment>
<dbReference type="Gene3D" id="3.40.50.300">
    <property type="entry name" value="P-loop containing nucleotide triphosphate hydrolases"/>
    <property type="match status" value="4"/>
</dbReference>
<dbReference type="GO" id="GO:0048038">
    <property type="term" value="F:quinone binding"/>
    <property type="evidence" value="ECO:0007669"/>
    <property type="project" value="UniProtKB-KW"/>
</dbReference>
<evidence type="ECO:0000256" key="21">
    <source>
        <dbReference type="ARBA" id="ARBA00082958"/>
    </source>
</evidence>
<evidence type="ECO:0000256" key="19">
    <source>
        <dbReference type="ARBA" id="ARBA00066447"/>
    </source>
</evidence>
<comment type="similarity">
    <text evidence="18">Belongs to the SQRD family.</text>
</comment>
<name>A0AA36MD26_CYLNA</name>
<evidence type="ECO:0000256" key="7">
    <source>
        <dbReference type="ARBA" id="ARBA00022806"/>
    </source>
</evidence>
<comment type="subcellular location">
    <subcellularLocation>
        <location evidence="2">Mitochondrion</location>
    </subcellularLocation>
</comment>
<dbReference type="PROSITE" id="PS51192">
    <property type="entry name" value="HELICASE_ATP_BIND_1"/>
    <property type="match status" value="2"/>
</dbReference>
<keyword evidence="5" id="KW-0547">Nucleotide-binding</keyword>
<dbReference type="PANTHER" id="PTHR47961:SF13">
    <property type="entry name" value="ACTIVATING SIGNAL COINTEGRATOR 1 COMPLEX SUBUNIT 3"/>
    <property type="match status" value="1"/>
</dbReference>
<dbReference type="Gene3D" id="1.10.150.20">
    <property type="entry name" value="5' to 3' exonuclease, C-terminal subdomain"/>
    <property type="match status" value="1"/>
</dbReference>
<dbReference type="InterPro" id="IPR001650">
    <property type="entry name" value="Helicase_C-like"/>
</dbReference>
<dbReference type="FunFam" id="3.40.50.300:FF:000231">
    <property type="entry name" value="Activating signal cointegrator 1 complex subunit 3"/>
    <property type="match status" value="1"/>
</dbReference>
<dbReference type="Pfam" id="PF02889">
    <property type="entry name" value="Sec63"/>
    <property type="match status" value="2"/>
</dbReference>
<dbReference type="GO" id="GO:0006790">
    <property type="term" value="P:sulfur compound metabolic process"/>
    <property type="evidence" value="ECO:0007669"/>
    <property type="project" value="UniProtKB-ARBA"/>
</dbReference>
<dbReference type="InterPro" id="IPR004179">
    <property type="entry name" value="Sec63-dom"/>
</dbReference>
<keyword evidence="9" id="KW-0067">ATP-binding</keyword>
<dbReference type="SUPFAM" id="SSF52540">
    <property type="entry name" value="P-loop containing nucleoside triphosphate hydrolases"/>
    <property type="match status" value="4"/>
</dbReference>
<dbReference type="FunFam" id="3.50.50.60:FF:000034">
    <property type="entry name" value="sulfide:quinone oxidoreductase, mitochondrial"/>
    <property type="match status" value="1"/>
</dbReference>
<feature type="domain" description="Helicase ATP-binding" evidence="23">
    <location>
        <begin position="535"/>
        <end position="719"/>
    </location>
</feature>
<evidence type="ECO:0000256" key="12">
    <source>
        <dbReference type="ARBA" id="ARBA00023128"/>
    </source>
</evidence>
<proteinExistence type="inferred from homology"/>
<dbReference type="PROSITE" id="PS51194">
    <property type="entry name" value="HELICASE_CTER"/>
    <property type="match status" value="2"/>
</dbReference>
<keyword evidence="11" id="KW-0560">Oxidoreductase</keyword>
<keyword evidence="4" id="KW-0874">Quinone</keyword>
<dbReference type="FunFam" id="1.10.3380.10:FF:000001">
    <property type="entry name" value="U5 small nuclear ribonucleoprotein helicase"/>
    <property type="match status" value="1"/>
</dbReference>
<dbReference type="CDD" id="cd18795">
    <property type="entry name" value="SF2_C_Ski2"/>
    <property type="match status" value="2"/>
</dbReference>
<keyword evidence="12" id="KW-0496">Mitochondrion</keyword>
<dbReference type="SUPFAM" id="SSF158702">
    <property type="entry name" value="Sec63 N-terminal domain-like"/>
    <property type="match status" value="2"/>
</dbReference>
<reference evidence="25" key="1">
    <citation type="submission" date="2023-07" db="EMBL/GenBank/DDBJ databases">
        <authorList>
            <consortium name="CYATHOMIX"/>
        </authorList>
    </citation>
    <scope>NUCLEOTIDE SEQUENCE</scope>
    <source>
        <strain evidence="25">N/A</strain>
    </source>
</reference>
<organism evidence="25 26">
    <name type="scientific">Cylicocyclus nassatus</name>
    <name type="common">Nematode worm</name>
    <dbReference type="NCBI Taxonomy" id="53992"/>
    <lineage>
        <taxon>Eukaryota</taxon>
        <taxon>Metazoa</taxon>
        <taxon>Ecdysozoa</taxon>
        <taxon>Nematoda</taxon>
        <taxon>Chromadorea</taxon>
        <taxon>Rhabditida</taxon>
        <taxon>Rhabditina</taxon>
        <taxon>Rhabditomorpha</taxon>
        <taxon>Strongyloidea</taxon>
        <taxon>Strongylidae</taxon>
        <taxon>Cylicocyclus</taxon>
    </lineage>
</organism>
<comment type="caution">
    <text evidence="25">The sequence shown here is derived from an EMBL/GenBank/DDBJ whole genome shotgun (WGS) entry which is preliminary data.</text>
</comment>
<dbReference type="InterPro" id="IPR057842">
    <property type="entry name" value="WH_MER3"/>
</dbReference>
<evidence type="ECO:0000256" key="15">
    <source>
        <dbReference type="ARBA" id="ARBA00052986"/>
    </source>
</evidence>
<dbReference type="InterPro" id="IPR035892">
    <property type="entry name" value="C2_domain_sf"/>
</dbReference>
<dbReference type="SUPFAM" id="SSF51905">
    <property type="entry name" value="FAD/NAD(P)-binding domain"/>
    <property type="match status" value="2"/>
</dbReference>
<dbReference type="InterPro" id="IPR014001">
    <property type="entry name" value="Helicase_ATP-bd"/>
</dbReference>
<dbReference type="InterPro" id="IPR023753">
    <property type="entry name" value="FAD/NAD-binding_dom"/>
</dbReference>
<evidence type="ECO:0000256" key="18">
    <source>
        <dbReference type="ARBA" id="ARBA00060891"/>
    </source>
</evidence>
<evidence type="ECO:0000256" key="4">
    <source>
        <dbReference type="ARBA" id="ARBA00022719"/>
    </source>
</evidence>
<protein>
    <recommendedName>
        <fullName evidence="20">Sulfide:quinone oxidoreductase, mitochondrial</fullName>
        <ecNumber evidence="19">1.8.5.8</ecNumber>
    </recommendedName>
    <alternativeName>
        <fullName evidence="21">Sulfide quinone oxidoreductase</fullName>
    </alternativeName>
</protein>
<evidence type="ECO:0000256" key="9">
    <source>
        <dbReference type="ARBA" id="ARBA00022840"/>
    </source>
</evidence>
<dbReference type="InterPro" id="IPR036390">
    <property type="entry name" value="WH_DNA-bd_sf"/>
</dbReference>
<accession>A0AA36MD26</accession>
<feature type="domain" description="Helicase C-terminal" evidence="24">
    <location>
        <begin position="755"/>
        <end position="971"/>
    </location>
</feature>
<dbReference type="SMART" id="SM00487">
    <property type="entry name" value="DEXDc"/>
    <property type="match status" value="2"/>
</dbReference>
<dbReference type="Gene3D" id="3.50.50.100">
    <property type="match status" value="1"/>
</dbReference>
<dbReference type="Gene3D" id="2.60.40.150">
    <property type="entry name" value="C2 domain"/>
    <property type="match status" value="2"/>
</dbReference>
<dbReference type="GO" id="GO:0003676">
    <property type="term" value="F:nucleic acid binding"/>
    <property type="evidence" value="ECO:0007669"/>
    <property type="project" value="InterPro"/>
</dbReference>
<evidence type="ECO:0000256" key="11">
    <source>
        <dbReference type="ARBA" id="ARBA00023002"/>
    </source>
</evidence>
<dbReference type="Pfam" id="PF00271">
    <property type="entry name" value="Helicase_C"/>
    <property type="match status" value="1"/>
</dbReference>
<comment type="cofactor">
    <cofactor evidence="1">
        <name>FAD</name>
        <dbReference type="ChEBI" id="CHEBI:57692"/>
    </cofactor>
</comment>
<dbReference type="InterPro" id="IPR003593">
    <property type="entry name" value="AAA+_ATPase"/>
</dbReference>
<feature type="domain" description="Helicase C-terminal" evidence="24">
    <location>
        <begin position="1617"/>
        <end position="1799"/>
    </location>
</feature>
<dbReference type="FunFam" id="3.40.50.300:FF:000102">
    <property type="entry name" value="RNA helicase, activating signal cointegrator 1"/>
    <property type="match status" value="1"/>
</dbReference>
<evidence type="ECO:0000256" key="8">
    <source>
        <dbReference type="ARBA" id="ARBA00022827"/>
    </source>
</evidence>
<evidence type="ECO:0000256" key="6">
    <source>
        <dbReference type="ARBA" id="ARBA00022801"/>
    </source>
</evidence>
<feature type="compositionally biased region" description="Basic and acidic residues" evidence="22">
    <location>
        <begin position="1"/>
        <end position="13"/>
    </location>
</feature>
<dbReference type="Pfam" id="PF00270">
    <property type="entry name" value="DEAD"/>
    <property type="match status" value="2"/>
</dbReference>
<comment type="function">
    <text evidence="17">Catalyzes the oxidation of hydrogen sulfide with the help of a quinone, such as ubiquinone-10, giving rise to thiosulfate and ultimately to sulfane (molecular sulfur) atoms. Requires an additional electron acceptor; can use sulfite, sulfide or cyanide (in vitro). It is believed the in vivo electron acceptor is glutathione.</text>
</comment>
<evidence type="ECO:0000256" key="22">
    <source>
        <dbReference type="SAM" id="MobiDB-lite"/>
    </source>
</evidence>
<sequence>MKRTKDFRTRLEQPDAENGQGRGKLSGTNAAMVSLLPHHPKSLALANADKENPEEHDHLIDRFRSDLLEAMRGQNRLMKHELCNALKLLENILRVIDVSHVYYRLLMAVNIFKNVKGSISDIEREQAKTGLFPSPDKYVEETTKLIAEVVSEIRSLVGMKQLHEAIATSWNSVTADPEKLSDVIVVGRDAETSRAKPSDLVSNVVKSTLSALEMPSTSWLEEEGEVSFTPTEIQWRSPEQERHGYSAPVAPTQQISVNHIAVVDGEIDQPSSSHRGAVLKCADIMDSLLIFFPENHETITKHLFDLIASDKTSNELQGELIDLLGFEQFEMVGQILEARYQLADEMKAAKDKANTLSKYAPEKLVPLRNDGPIYCQQVLVQTKAEADMRREIRKEQKRAKKELNRIQHAFGDEEKLELELAQREILRMRQLEMDQLKWTPTMKGVNRPREIYPYVFDACIDSGSAMITINGMKYALPEGSTRESFRTHEDVEVPPMNAGSIGDVQHVFVKDMDDLGQLGFQGFEKLNVIQSIVFEQAYKTKENLLICAPTGAGKTNIAMLAILNTIHEHRMLNGEIAKDDFKIIYIAPMKALATEMTDGFGKRLAPLGLKVRELTGDTTLTKKELSETQMLVLTPEKWDVVTRKGASDNSLTSLVRLLIIDEVHLLHDDRGPVIETIVARTLRQVEMSQTGIRIVGLSATLPNYVDVARFLRVNPYKGLFYFDGRFRPVPLTQKFIGVKKVGGVRDVQEAMNDVCYDEVLSYVRKGHQVLVFVHARNATANLAQAFRERAAQLGHLELFVPPTAGTKNYVQAEKSVQASRNHKLFEFFRFGLGVHHAGLVRHDRILMERVFHQGHIMVLFCTATLAWGVNLPAHAVVIRGTEVFDAEKGQFTDLGVLDVQQIFGRAGRPQFENEGHGIIITSQNKLDKYLGMLIRQAPIESQFFKRIHDNLNAEIALGTVSNIDEAVEWLTYTYYYTRATQNPIAYGLPHTILDRDPDLREHLTRMVTEVAVKLDQNQMIRFDSTNAYVHATDLGRIASNFYVKYETIEMLNETGLPVSLSDFMPDDMVIALISMAKEFSQLKVREEECLDLEELISCGCVLPLRGGGLASVAGKVNVLLQSYISRTFVRSFSLSSESLYVQQNASRLCRAVFEIVLRRGWAQAANAFLTMSKSIEKRVWPTQSSLRQLEEFLTITLIEKVERRKLTESQLLDLSAKELGHMFSCDGEKLYQTMRMLPRVEVDATLKPITYTIMQVSATLTPAFIWNDRLLGKNGAQSFWLTLENIDENLIVHQERIAINKKKVRMGESQNLIFTIPIRDHQLTNVFQLRVASEYFLVDDTVVALSMHNCILPKSYKAHTDLLPLDPLPVKAIGNELFESIYNFSYFNPIQTQVFHCLYQTDENVLIGAPTGSGKTLCAELAMFRLLQKYPGKKCVYIAPLKALVRERVSDWREKFEKKMGYKVVEVSGDYTPDVAVLNAAPIMITTPEKWDGITRSWATREYVRQVQLIIIDEIHLLGVDRGAVLEAIITRLKLLTRRSCVRDSPARLLGLSTALANAGDVAEWLGIHDDGLFNFRPSVRPVPVDVHIQGFPGQHYCPRMALMNKPAFKAIISYSPLKPVLVFVASRRQTRLTAMAFISHLVTESDPRQWLHIDMAELEVLLQSVKDENLKLTLPFGIGMHHAGLSPHERALVEELYVEKKIQVLIATATLAWGINMPAHLVIVKGTEYYDGKTCKYVDFPVTDVLQMMGRAGRPQYDTSAVAVIFVQDIKKTFYKRFLYEPFPVESSLLPVLANHVNAEINAGTITSKQEIMEYLAGTYLYRRLFANPNFYGLEDLSEESLIKYLVAVVDGCVMDLQYSKCIIIDEETETLRPSPFGRIASIYYLRHETMKFLVEKLGREDSIEDLLKTLSHVPEYDEIPVRHNEDVTNTQLQRKLRIRFATSVMDSSHTKAHLLFQAHFSRTDIPTDYRTDLKSVLDQCVRILQAMRDVCQLNGWLSTVLRITILQQMCHSGRWHDDHPLLCLPQLKSYDAERIGERVTIPLLQDKFGVEKASGSDMVEKRAKNVLLESTTLEELEIRDVVRALCRWPILSISGLRICKGTKEIRVMMNDEWIRLEHNSHYKLQFHASMLGPNRFNTEAYLTQWSKEKTASWIVIIGEKDNDRLISINHVNAIQGNRTIRLDFVTPDKKGRCYMTVFIIKTLRRHLVLLTKNMKLSPIAYAQHYRLLVVGGGAAGMGASHKFARRLPKKSVAVVEPSETHYYQPGFTLVGGGYTPVEYHTRQEKDLIHPNTVWVKDRVEKFEPKKNSVTLSSGEEITYDFMIIATGCQLRFDLIKGLPEGLDTPGVCSNYSPFHCTKTFKELSTVTSGNCVFTFPNAPIKCAGAPQKVLYYGEDIVKERGYRDKTNFIYATSLPRLFGVEAYLPTLQKIAKEKNIDIRTRHNLIEVDTKNKIAKFELLDENAKPNGKFDEIPYSLLHVGPPCSTPPAVRNCKEIVDETGWVNVDPETLRVKNFTNIFAAGDCMNTPNAKTAAAVSSHLKTIDKNLTAAMEGKELPAKYDGYASCPIIVGRRRGMLAEFNSKGPMETLPINQAKPGFYAFLMKRYLMAFLYWNFLVKGWWNGPSTIRKILHLGFVPKQK</sequence>
<dbReference type="GO" id="GO:0004386">
    <property type="term" value="F:helicase activity"/>
    <property type="evidence" value="ECO:0007669"/>
    <property type="project" value="UniProtKB-KW"/>
</dbReference>
<comment type="catalytic activity">
    <reaction evidence="15">
        <text>a quinone + hydrogen sulfide + glutathione + H(+) = S-sulfanylglutathione + a quinol</text>
        <dbReference type="Rhea" id="RHEA:55156"/>
        <dbReference type="ChEBI" id="CHEBI:15378"/>
        <dbReference type="ChEBI" id="CHEBI:24646"/>
        <dbReference type="ChEBI" id="CHEBI:29919"/>
        <dbReference type="ChEBI" id="CHEBI:57925"/>
        <dbReference type="ChEBI" id="CHEBI:58905"/>
        <dbReference type="ChEBI" id="CHEBI:132124"/>
        <dbReference type="EC" id="1.8.5.8"/>
    </reaction>
    <physiologicalReaction direction="left-to-right" evidence="15">
        <dbReference type="Rhea" id="RHEA:55157"/>
    </physiologicalReaction>
</comment>
<dbReference type="InterPro" id="IPR036188">
    <property type="entry name" value="FAD/NAD-bd_sf"/>
</dbReference>
<keyword evidence="3" id="KW-0285">Flavoprotein</keyword>
<dbReference type="EMBL" id="CATQJL010000316">
    <property type="protein sequence ID" value="CAJ0605092.1"/>
    <property type="molecule type" value="Genomic_DNA"/>
</dbReference>
<dbReference type="GO" id="GO:0070224">
    <property type="term" value="F:sulfide:quinone oxidoreductase activity"/>
    <property type="evidence" value="ECO:0007669"/>
    <property type="project" value="UniProtKB-ARBA"/>
</dbReference>
<keyword evidence="26" id="KW-1185">Reference proteome</keyword>
<evidence type="ECO:0000256" key="20">
    <source>
        <dbReference type="ARBA" id="ARBA00070160"/>
    </source>
</evidence>
<feature type="domain" description="Helicase ATP-binding" evidence="23">
    <location>
        <begin position="1396"/>
        <end position="1574"/>
    </location>
</feature>
<dbReference type="SMART" id="SM00490">
    <property type="entry name" value="HELICc"/>
    <property type="match status" value="2"/>
</dbReference>
<dbReference type="GO" id="GO:0106436">
    <property type="term" value="F:glutathione-dependent sulfide quinone oxidoreductase activity"/>
    <property type="evidence" value="ECO:0007669"/>
    <property type="project" value="UniProtKB-EC"/>
</dbReference>
<dbReference type="FunFam" id="3.40.50.300:FF:000198">
    <property type="entry name" value="Activating signal cointegrator 1 complex subunit"/>
    <property type="match status" value="1"/>
</dbReference>
<keyword evidence="7" id="KW-0347">Helicase</keyword>
<evidence type="ECO:0000313" key="26">
    <source>
        <dbReference type="Proteomes" id="UP001176961"/>
    </source>
</evidence>
<dbReference type="EC" id="1.8.5.8" evidence="19"/>
<dbReference type="GO" id="GO:0016787">
    <property type="term" value="F:hydrolase activity"/>
    <property type="evidence" value="ECO:0007669"/>
    <property type="project" value="UniProtKB-KW"/>
</dbReference>
<dbReference type="SMART" id="SM00382">
    <property type="entry name" value="AAA"/>
    <property type="match status" value="2"/>
</dbReference>
<keyword evidence="8" id="KW-0274">FAD</keyword>
<dbReference type="SUPFAM" id="SSF46785">
    <property type="entry name" value="Winged helix' DNA-binding domain"/>
    <property type="match status" value="2"/>
</dbReference>
<dbReference type="FunFam" id="3.40.50.300:FF:000062">
    <property type="entry name" value="U5 small nuclear ribonucleoprotein helicase"/>
    <property type="match status" value="1"/>
</dbReference>
<comment type="function">
    <text evidence="16">Catalyzes the ATP-dependent unwinding of U4/U6 RNA duplices, an essential step in the assembly of a catalytically active spliceosome. Plays a role in pre-mRNA splicing.</text>
</comment>
<evidence type="ECO:0000256" key="2">
    <source>
        <dbReference type="ARBA" id="ARBA00004173"/>
    </source>
</evidence>
<keyword evidence="6" id="KW-0378">Hydrolase</keyword>
<dbReference type="InterPro" id="IPR027417">
    <property type="entry name" value="P-loop_NTPase"/>
</dbReference>
<dbReference type="InterPro" id="IPR011545">
    <property type="entry name" value="DEAD/DEAH_box_helicase_dom"/>
</dbReference>
<gene>
    <name evidence="25" type="ORF">CYNAS_LOCUS17075</name>
</gene>